<evidence type="ECO:0000256" key="2">
    <source>
        <dbReference type="SAM" id="Phobius"/>
    </source>
</evidence>
<accession>B1N8X2</accession>
<keyword evidence="2" id="KW-0472">Membrane</keyword>
<keyword evidence="4" id="KW-0614">Plasmid</keyword>
<name>B1N8X2_9MOLU</name>
<sequence length="194" mass="22629">MIKNKKIIFIIWGLFISVSVIGLLIILLLALQPEQASKSTPKQIQTPQQPNSQQEDKTYNTILKKIEAEVDKLTKNLIENHYQSDGKTLDYIIYNNKEGQKVQEIHYKSDGKTIDYITDYDTKTGNELLKTYYNPDGTVKQAKKCNTKNEEIEKQELEKLEKKEQQLSKELSQEEIDKLSQEEIDKLEQEEINY</sequence>
<feature type="transmembrane region" description="Helical" evidence="2">
    <location>
        <begin position="7"/>
        <end position="31"/>
    </location>
</feature>
<protein>
    <recommendedName>
        <fullName evidence="3">DUF2963 domain-containing protein</fullName>
    </recommendedName>
</protein>
<evidence type="ECO:0000259" key="3">
    <source>
        <dbReference type="Pfam" id="PF11178"/>
    </source>
</evidence>
<keyword evidence="2" id="KW-1133">Transmembrane helix</keyword>
<reference evidence="4" key="1">
    <citation type="journal article" date="2009" name="Eur. J. Plant Pathol.">
        <title>Molecular characterisation of two plasmids from paulownia witches'-broom phytoplasma and detection of a plasmid-encoded protein in infected plants.</title>
        <authorList>
            <person name="Lin C.L."/>
            <person name="Zhou T."/>
            <person name="Li H.F."/>
            <person name="Fan Z.F."/>
            <person name="Li Y."/>
            <person name="Piao C.G."/>
            <person name="Tian G.Z.A."/>
        </authorList>
    </citation>
    <scope>NUCLEOTIDE SEQUENCE</scope>
    <source>
        <strain evidence="4">Nanyang</strain>
        <plasmid evidence="4">pPaWBNy-2</plasmid>
    </source>
</reference>
<feature type="domain" description="DUF2963" evidence="3">
    <location>
        <begin position="82"/>
        <end position="132"/>
    </location>
</feature>
<proteinExistence type="predicted"/>
<dbReference type="Pfam" id="PF11178">
    <property type="entry name" value="DUF2963"/>
    <property type="match status" value="1"/>
</dbReference>
<dbReference type="InterPro" id="IPR021348">
    <property type="entry name" value="DUF2963"/>
</dbReference>
<keyword evidence="1" id="KW-0175">Coiled coil</keyword>
<evidence type="ECO:0000256" key="1">
    <source>
        <dbReference type="SAM" id="Coils"/>
    </source>
</evidence>
<dbReference type="AlphaFoldDB" id="B1N8X2"/>
<organism evidence="4">
    <name type="scientific">Paulownia witches'-broom phytoplasma</name>
    <dbReference type="NCBI Taxonomy" id="39647"/>
    <lineage>
        <taxon>Bacteria</taxon>
        <taxon>Bacillati</taxon>
        <taxon>Mycoplasmatota</taxon>
        <taxon>Mollicutes</taxon>
        <taxon>Acholeplasmatales</taxon>
        <taxon>Acholeplasmataceae</taxon>
        <taxon>Candidatus Phytoplasma</taxon>
        <taxon>16SrI (Aster yellows group)</taxon>
    </lineage>
</organism>
<geneLocation type="plasmid" evidence="4">
    <name>pPaWBNy-2</name>
</geneLocation>
<keyword evidence="2" id="KW-0812">Transmembrane</keyword>
<feature type="coiled-coil region" evidence="1">
    <location>
        <begin position="140"/>
        <end position="182"/>
    </location>
</feature>
<dbReference type="EMBL" id="EF426473">
    <property type="protein sequence ID" value="ABR08384.1"/>
    <property type="molecule type" value="Genomic_DNA"/>
</dbReference>
<evidence type="ECO:0000313" key="4">
    <source>
        <dbReference type="EMBL" id="ABR08384.1"/>
    </source>
</evidence>
<dbReference type="RefSeq" id="WP_012297493.1">
    <property type="nucleotide sequence ID" value="NC_010406.1"/>
</dbReference>